<dbReference type="KEGG" id="gsn:YC6258_00476"/>
<gene>
    <name evidence="1" type="ORF">YC6258_00476</name>
</gene>
<organism evidence="1 2">
    <name type="scientific">Gynuella sunshinyii YC6258</name>
    <dbReference type="NCBI Taxonomy" id="1445510"/>
    <lineage>
        <taxon>Bacteria</taxon>
        <taxon>Pseudomonadati</taxon>
        <taxon>Pseudomonadota</taxon>
        <taxon>Gammaproteobacteria</taxon>
        <taxon>Oceanospirillales</taxon>
        <taxon>Saccharospirillaceae</taxon>
        <taxon>Gynuella</taxon>
    </lineage>
</organism>
<dbReference type="EMBL" id="CP007142">
    <property type="protein sequence ID" value="AJQ92526.1"/>
    <property type="molecule type" value="Genomic_DNA"/>
</dbReference>
<dbReference type="STRING" id="1445510.YC6258_00476"/>
<reference evidence="1 2" key="1">
    <citation type="submission" date="2014-01" db="EMBL/GenBank/DDBJ databases">
        <title>Full genme sequencing of cellulolytic bacterium Gynuella sunshinyii YC6258T gen. nov., sp. nov.</title>
        <authorList>
            <person name="Khan H."/>
            <person name="Chung E.J."/>
            <person name="Chung Y.R."/>
        </authorList>
    </citation>
    <scope>NUCLEOTIDE SEQUENCE [LARGE SCALE GENOMIC DNA]</scope>
    <source>
        <strain evidence="1 2">YC6258</strain>
    </source>
</reference>
<proteinExistence type="predicted"/>
<dbReference type="AlphaFoldDB" id="A0A0C5VE87"/>
<evidence type="ECO:0000313" key="1">
    <source>
        <dbReference type="EMBL" id="AJQ92526.1"/>
    </source>
</evidence>
<sequence length="44" mass="4958">MNVLSDTVGTSGLMERDARRVYRTRAAASDHIQYCYSKLCASLF</sequence>
<keyword evidence="2" id="KW-1185">Reference proteome</keyword>
<dbReference type="HOGENOM" id="CLU_3216877_0_0_6"/>
<dbReference type="Proteomes" id="UP000032266">
    <property type="component" value="Chromosome"/>
</dbReference>
<protein>
    <submittedName>
        <fullName evidence="1">Uncharacterized protein</fullName>
    </submittedName>
</protein>
<evidence type="ECO:0000313" key="2">
    <source>
        <dbReference type="Proteomes" id="UP000032266"/>
    </source>
</evidence>
<accession>A0A0C5VE87</accession>
<name>A0A0C5VE87_9GAMM</name>